<comment type="caution">
    <text evidence="1">The sequence shown here is derived from an EMBL/GenBank/DDBJ whole genome shotgun (WGS) entry which is preliminary data.</text>
</comment>
<reference evidence="1" key="1">
    <citation type="submission" date="2022-10" db="EMBL/GenBank/DDBJ databases">
        <title>Genome Sequence of Xylaria curta.</title>
        <authorList>
            <person name="Buettner E."/>
        </authorList>
    </citation>
    <scope>NUCLEOTIDE SEQUENCE</scope>
    <source>
        <strain evidence="1">Babe10</strain>
    </source>
</reference>
<sequence>MSRHGSDNRHKRRRHRHRHRRPSPAIEYALGSQISDSARVYQEDPCRGTHAWLNLTTKLSKKKRILGLCTVWLGLVAAVGFLSFNLIYAVLLVVARPAPTDLNSPDFTWYKNSQFEACVNSSPEQVNCTLLEADLQSSPYADLRWVGKERDQYFITGPEYKVSAPAPVPWCDLASCMAGWKIVPSIVRDSAFGFTAPKAWSFLLISAIALFWDFRGILSPLETCKRGGFIDWTLLVWKAGQLGFWWWAYVTFIRDPAMAAPVSLTGWISTWSLADNFNLHPWACYFSPDSSLRRTIATTLKIATFVQWSATLNALQQHNNRDSIQKYDCLYSSIASAPGSSLCAAEQLCLKRWLFSNPDFASSDTKTVITFYMIAVYIAIVTYPICLLVYTIPKAIRPWFPRRIEQAIQLGLVFGKEAELQLLRFAMLLLFAYLGLFYSIPFFTSPDFKVGFHGNSSWSTLAYDLNCRAVHVGISPTYAYLDINAFARNVRIAKMLFNAG</sequence>
<proteinExistence type="predicted"/>
<organism evidence="1 2">
    <name type="scientific">Xylaria curta</name>
    <dbReference type="NCBI Taxonomy" id="42375"/>
    <lineage>
        <taxon>Eukaryota</taxon>
        <taxon>Fungi</taxon>
        <taxon>Dikarya</taxon>
        <taxon>Ascomycota</taxon>
        <taxon>Pezizomycotina</taxon>
        <taxon>Sordariomycetes</taxon>
        <taxon>Xylariomycetidae</taxon>
        <taxon>Xylariales</taxon>
        <taxon>Xylariaceae</taxon>
        <taxon>Xylaria</taxon>
    </lineage>
</organism>
<dbReference type="Proteomes" id="UP001143856">
    <property type="component" value="Unassembled WGS sequence"/>
</dbReference>
<dbReference type="EMBL" id="JAPDGR010000581">
    <property type="protein sequence ID" value="KAJ2988991.1"/>
    <property type="molecule type" value="Genomic_DNA"/>
</dbReference>
<keyword evidence="2" id="KW-1185">Reference proteome</keyword>
<gene>
    <name evidence="1" type="ORF">NUW58_g3694</name>
</gene>
<protein>
    <submittedName>
        <fullName evidence="1">Uncharacterized protein</fullName>
    </submittedName>
</protein>
<accession>A0ACC1PBA5</accession>
<name>A0ACC1PBA5_9PEZI</name>
<evidence type="ECO:0000313" key="2">
    <source>
        <dbReference type="Proteomes" id="UP001143856"/>
    </source>
</evidence>
<evidence type="ECO:0000313" key="1">
    <source>
        <dbReference type="EMBL" id="KAJ2988991.1"/>
    </source>
</evidence>